<comment type="caution">
    <text evidence="2">The sequence shown here is derived from an EMBL/GenBank/DDBJ whole genome shotgun (WGS) entry which is preliminary data.</text>
</comment>
<dbReference type="Gene3D" id="2.40.128.270">
    <property type="match status" value="1"/>
</dbReference>
<feature type="domain" description="DUF306" evidence="1">
    <location>
        <begin position="11"/>
        <end position="118"/>
    </location>
</feature>
<dbReference type="EMBL" id="JACHGG010000001">
    <property type="protein sequence ID" value="MBB6057902.1"/>
    <property type="molecule type" value="Genomic_DNA"/>
</dbReference>
<evidence type="ECO:0000259" key="1">
    <source>
        <dbReference type="Pfam" id="PF03724"/>
    </source>
</evidence>
<name>A0A7W9SXT9_9BACT</name>
<proteinExistence type="predicted"/>
<keyword evidence="3" id="KW-1185">Reference proteome</keyword>
<dbReference type="Proteomes" id="UP000532746">
    <property type="component" value="Unassembled WGS sequence"/>
</dbReference>
<dbReference type="InterPro" id="IPR038670">
    <property type="entry name" value="HslJ-like_sf"/>
</dbReference>
<evidence type="ECO:0000313" key="2">
    <source>
        <dbReference type="EMBL" id="MBB6057902.1"/>
    </source>
</evidence>
<dbReference type="AlphaFoldDB" id="A0A7W9SXT9"/>
<evidence type="ECO:0000313" key="3">
    <source>
        <dbReference type="Proteomes" id="UP000532746"/>
    </source>
</evidence>
<dbReference type="InterPro" id="IPR005184">
    <property type="entry name" value="DUF306_Meta_HslJ"/>
</dbReference>
<accession>A0A7W9SXT9</accession>
<dbReference type="RefSeq" id="WP_215906242.1">
    <property type="nucleotide sequence ID" value="NZ_JACHGG010000001.1"/>
</dbReference>
<organism evidence="2 3">
    <name type="scientific">Hymenobacter luteus</name>
    <dbReference type="NCBI Taxonomy" id="1411122"/>
    <lineage>
        <taxon>Bacteria</taxon>
        <taxon>Pseudomonadati</taxon>
        <taxon>Bacteroidota</taxon>
        <taxon>Cytophagia</taxon>
        <taxon>Cytophagales</taxon>
        <taxon>Hymenobacteraceae</taxon>
        <taxon>Hymenobacter</taxon>
    </lineage>
</organism>
<gene>
    <name evidence="2" type="ORF">HNQ93_000732</name>
</gene>
<dbReference type="Pfam" id="PF03724">
    <property type="entry name" value="META"/>
    <property type="match status" value="1"/>
</dbReference>
<sequence>MEPVPAPVYLLDQRWVLVEIEGQAPSQQPGSSATDLLLNAVGSNNTGQAACNRYGGSYLLNSGTSQLSFSTQFATYATCANQNLETHYFQLLPQVTRYAISNRRLALYDADHPQPILVFKAAE</sequence>
<reference evidence="2 3" key="1">
    <citation type="submission" date="2020-08" db="EMBL/GenBank/DDBJ databases">
        <title>Genomic Encyclopedia of Type Strains, Phase IV (KMG-IV): sequencing the most valuable type-strain genomes for metagenomic binning, comparative biology and taxonomic classification.</title>
        <authorList>
            <person name="Goeker M."/>
        </authorList>
    </citation>
    <scope>NUCLEOTIDE SEQUENCE [LARGE SCALE GENOMIC DNA]</scope>
    <source>
        <strain evidence="2 3">DSM 26718</strain>
    </source>
</reference>
<keyword evidence="2" id="KW-0346">Stress response</keyword>
<protein>
    <submittedName>
        <fullName evidence="2">Heat shock protein HslJ</fullName>
    </submittedName>
</protein>